<comment type="caution">
    <text evidence="2">The sequence shown here is derived from an EMBL/GenBank/DDBJ whole genome shotgun (WGS) entry which is preliminary data.</text>
</comment>
<dbReference type="NCBIfam" id="TIGR01120">
    <property type="entry name" value="rpiB"/>
    <property type="match status" value="1"/>
</dbReference>
<dbReference type="Pfam" id="PF02502">
    <property type="entry name" value="LacAB_rpiB"/>
    <property type="match status" value="1"/>
</dbReference>
<gene>
    <name evidence="2" type="ORF">LCGC14_2128070</name>
</gene>
<name>A0A0F9E2A0_9ZZZZ</name>
<protein>
    <recommendedName>
        <fullName evidence="3">Ribose 5-phosphate isomerase B</fullName>
    </recommendedName>
</protein>
<dbReference type="GO" id="GO:0019316">
    <property type="term" value="P:D-allose catabolic process"/>
    <property type="evidence" value="ECO:0007669"/>
    <property type="project" value="TreeGrafter"/>
</dbReference>
<dbReference type="Gene3D" id="3.40.1400.10">
    <property type="entry name" value="Sugar-phosphate isomerase, RpiB/LacA/LacB"/>
    <property type="match status" value="1"/>
</dbReference>
<sequence>MNAETIWIGSDHGGYELKRRIVQHLQEAGLQVNDVGSDSGEIVRYPYYAAEVASAVSTGRAKRGILICSTGIGMSIIANKFKGVRASLCTSTYMGKMTRAHNDSNVLCLGGGITGDLEALDILDAWLATEYEGGRHDISLGVIAEAERALCNPGGWKESEPRK</sequence>
<dbReference type="InterPro" id="IPR004785">
    <property type="entry name" value="RpiB"/>
</dbReference>
<evidence type="ECO:0000313" key="2">
    <source>
        <dbReference type="EMBL" id="KKL68129.1"/>
    </source>
</evidence>
<reference evidence="2" key="1">
    <citation type="journal article" date="2015" name="Nature">
        <title>Complex archaea that bridge the gap between prokaryotes and eukaryotes.</title>
        <authorList>
            <person name="Spang A."/>
            <person name="Saw J.H."/>
            <person name="Jorgensen S.L."/>
            <person name="Zaremba-Niedzwiedzka K."/>
            <person name="Martijn J."/>
            <person name="Lind A.E."/>
            <person name="van Eijk R."/>
            <person name="Schleper C."/>
            <person name="Guy L."/>
            <person name="Ettema T.J."/>
        </authorList>
    </citation>
    <scope>NUCLEOTIDE SEQUENCE</scope>
</reference>
<dbReference type="SUPFAM" id="SSF89623">
    <property type="entry name" value="Ribose/Galactose isomerase RpiB/AlsB"/>
    <property type="match status" value="1"/>
</dbReference>
<dbReference type="PANTHER" id="PTHR30345:SF0">
    <property type="entry name" value="DNA DAMAGE-REPAIR_TOLERATION PROTEIN DRT102"/>
    <property type="match status" value="1"/>
</dbReference>
<dbReference type="PIRSF" id="PIRSF005384">
    <property type="entry name" value="RpiB_LacA_B"/>
    <property type="match status" value="1"/>
</dbReference>
<dbReference type="NCBIfam" id="NF004051">
    <property type="entry name" value="PRK05571.1"/>
    <property type="match status" value="1"/>
</dbReference>
<organism evidence="2">
    <name type="scientific">marine sediment metagenome</name>
    <dbReference type="NCBI Taxonomy" id="412755"/>
    <lineage>
        <taxon>unclassified sequences</taxon>
        <taxon>metagenomes</taxon>
        <taxon>ecological metagenomes</taxon>
    </lineage>
</organism>
<dbReference type="AlphaFoldDB" id="A0A0F9E2A0"/>
<dbReference type="InterPro" id="IPR036569">
    <property type="entry name" value="RpiB_LacA_LacB_sf"/>
</dbReference>
<proteinExistence type="predicted"/>
<dbReference type="NCBIfam" id="TIGR00689">
    <property type="entry name" value="rpiB_lacA_lacB"/>
    <property type="match status" value="1"/>
</dbReference>
<keyword evidence="1" id="KW-0413">Isomerase</keyword>
<dbReference type="EMBL" id="LAZR01026631">
    <property type="protein sequence ID" value="KKL68129.1"/>
    <property type="molecule type" value="Genomic_DNA"/>
</dbReference>
<evidence type="ECO:0000256" key="1">
    <source>
        <dbReference type="ARBA" id="ARBA00023235"/>
    </source>
</evidence>
<evidence type="ECO:0008006" key="3">
    <source>
        <dbReference type="Google" id="ProtNLM"/>
    </source>
</evidence>
<dbReference type="InterPro" id="IPR003500">
    <property type="entry name" value="RpiB_LacA_LacB"/>
</dbReference>
<accession>A0A0F9E2A0</accession>
<dbReference type="GO" id="GO:0009052">
    <property type="term" value="P:pentose-phosphate shunt, non-oxidative branch"/>
    <property type="evidence" value="ECO:0007669"/>
    <property type="project" value="TreeGrafter"/>
</dbReference>
<dbReference type="GO" id="GO:0004751">
    <property type="term" value="F:ribose-5-phosphate isomerase activity"/>
    <property type="evidence" value="ECO:0007669"/>
    <property type="project" value="TreeGrafter"/>
</dbReference>
<dbReference type="PANTHER" id="PTHR30345">
    <property type="entry name" value="RIBOSE-5-PHOSPHATE ISOMERASE B"/>
    <property type="match status" value="1"/>
</dbReference>